<dbReference type="GO" id="GO:0003723">
    <property type="term" value="F:RNA binding"/>
    <property type="evidence" value="ECO:0007669"/>
    <property type="project" value="InterPro"/>
</dbReference>
<dbReference type="InterPro" id="IPR006225">
    <property type="entry name" value="PsdUridine_synth_RluC/D"/>
</dbReference>
<evidence type="ECO:0000256" key="3">
    <source>
        <dbReference type="ARBA" id="ARBA00023235"/>
    </source>
</evidence>
<dbReference type="EC" id="5.4.99.-" evidence="5"/>
<evidence type="ECO:0000256" key="2">
    <source>
        <dbReference type="ARBA" id="ARBA00010876"/>
    </source>
</evidence>
<dbReference type="GeneID" id="56472267"/>
<dbReference type="AlphaFoldDB" id="A0A223EEQ6"/>
<dbReference type="GO" id="GO:0140098">
    <property type="term" value="F:catalytic activity, acting on RNA"/>
    <property type="evidence" value="ECO:0007669"/>
    <property type="project" value="UniProtKB-ARBA"/>
</dbReference>
<dbReference type="Proteomes" id="UP000214618">
    <property type="component" value="Chromosome"/>
</dbReference>
<sequence length="304" mass="34390">MSNQNFSLTWSVFEEDSGSLLREFLSKCDISKRALTDIKFKGGYIQLNGEEVTVRERIETGDIVTVIFPPEQASEGLLPEPIPLNVRYEDEFVLVVAKPPSMNTIPSREHPNGSLANGLAGYYRKTGIQATIHIVTRLDRDTSGLVLIAKHRHIHHLLSEQQKSGQVKRRYQAIAEGIVEGPVGEIVAPIGRKSTSIIEREVREDGRYARTLFKVLAHTESYTFLNLELQTGRTHQIRVHMAHIGHPLAGDDLYGGNRRGIPRQALHCFELKFLHPFTKKMMLFQEELPEDMTRLLEGSKGWDS</sequence>
<comment type="function">
    <text evidence="5">Responsible for synthesis of pseudouridine from uracil.</text>
</comment>
<evidence type="ECO:0000259" key="6">
    <source>
        <dbReference type="Pfam" id="PF00849"/>
    </source>
</evidence>
<name>A0A223EEQ6_9BACI</name>
<accession>A0A223EEQ6</accession>
<keyword evidence="3 5" id="KW-0413">Isomerase</keyword>
<dbReference type="RefSeq" id="WP_063232171.1">
    <property type="nucleotide sequence ID" value="NZ_BCVO01000002.1"/>
</dbReference>
<dbReference type="CDD" id="cd02869">
    <property type="entry name" value="PseudoU_synth_RluA_like"/>
    <property type="match status" value="1"/>
</dbReference>
<dbReference type="OrthoDB" id="9807829at2"/>
<dbReference type="GO" id="GO:0009982">
    <property type="term" value="F:pseudouridine synthase activity"/>
    <property type="evidence" value="ECO:0007669"/>
    <property type="project" value="InterPro"/>
</dbReference>
<dbReference type="Pfam" id="PF00849">
    <property type="entry name" value="PseudoU_synth_2"/>
    <property type="match status" value="1"/>
</dbReference>
<dbReference type="PANTHER" id="PTHR21600">
    <property type="entry name" value="MITOCHONDRIAL RNA PSEUDOURIDINE SYNTHASE"/>
    <property type="match status" value="1"/>
</dbReference>
<dbReference type="GO" id="GO:0000455">
    <property type="term" value="P:enzyme-directed rRNA pseudouridine synthesis"/>
    <property type="evidence" value="ECO:0007669"/>
    <property type="project" value="TreeGrafter"/>
</dbReference>
<dbReference type="InterPro" id="IPR050188">
    <property type="entry name" value="RluA_PseudoU_synthase"/>
</dbReference>
<dbReference type="NCBIfam" id="TIGR00005">
    <property type="entry name" value="rluA_subfam"/>
    <property type="match status" value="1"/>
</dbReference>
<dbReference type="InterPro" id="IPR006145">
    <property type="entry name" value="PsdUridine_synth_RsuA/RluA"/>
</dbReference>
<feature type="active site" evidence="4">
    <location>
        <position position="139"/>
    </location>
</feature>
<reference evidence="7 8" key="1">
    <citation type="submission" date="2016-10" db="EMBL/GenBank/DDBJ databases">
        <title>The whole genome sequencing and assembly of Bacillus simplex DSM 1321 strain.</title>
        <authorList>
            <person name="Park M.-K."/>
            <person name="Lee Y.-J."/>
            <person name="Yi H."/>
            <person name="Bahn Y.-S."/>
            <person name="Kim J.F."/>
            <person name="Lee D.-W."/>
        </authorList>
    </citation>
    <scope>NUCLEOTIDE SEQUENCE [LARGE SCALE GENOMIC DNA]</scope>
    <source>
        <strain evidence="7 8">DSM 1321</strain>
    </source>
</reference>
<feature type="domain" description="Pseudouridine synthase RsuA/RluA-like" evidence="6">
    <location>
        <begin position="93"/>
        <end position="243"/>
    </location>
</feature>
<evidence type="ECO:0000256" key="4">
    <source>
        <dbReference type="PIRSR" id="PIRSR606225-1"/>
    </source>
</evidence>
<proteinExistence type="inferred from homology"/>
<dbReference type="PANTHER" id="PTHR21600:SF35">
    <property type="entry name" value="PSEUDOURIDINE SYNTHASE"/>
    <property type="match status" value="1"/>
</dbReference>
<evidence type="ECO:0000313" key="8">
    <source>
        <dbReference type="Proteomes" id="UP000214618"/>
    </source>
</evidence>
<dbReference type="FunFam" id="3.30.2350.10:FF:000005">
    <property type="entry name" value="Pseudouridine synthase"/>
    <property type="match status" value="1"/>
</dbReference>
<dbReference type="SUPFAM" id="SSF55120">
    <property type="entry name" value="Pseudouridine synthase"/>
    <property type="match status" value="1"/>
</dbReference>
<evidence type="ECO:0000256" key="5">
    <source>
        <dbReference type="RuleBase" id="RU362028"/>
    </source>
</evidence>
<organism evidence="7 8">
    <name type="scientific">Peribacillus simplex NBRC 15720 = DSM 1321</name>
    <dbReference type="NCBI Taxonomy" id="1349754"/>
    <lineage>
        <taxon>Bacteria</taxon>
        <taxon>Bacillati</taxon>
        <taxon>Bacillota</taxon>
        <taxon>Bacilli</taxon>
        <taxon>Bacillales</taxon>
        <taxon>Bacillaceae</taxon>
        <taxon>Peribacillus</taxon>
    </lineage>
</organism>
<dbReference type="Gene3D" id="3.30.2350.10">
    <property type="entry name" value="Pseudouridine synthase"/>
    <property type="match status" value="1"/>
</dbReference>
<dbReference type="InterPro" id="IPR006224">
    <property type="entry name" value="PsdUridine_synth_RluA-like_CS"/>
</dbReference>
<evidence type="ECO:0000313" key="7">
    <source>
        <dbReference type="EMBL" id="ASS93545.1"/>
    </source>
</evidence>
<gene>
    <name evidence="7" type="ORF">BS1321_05925</name>
</gene>
<protein>
    <recommendedName>
        <fullName evidence="5">Pseudouridine synthase</fullName>
        <ecNumber evidence="5">5.4.99.-</ecNumber>
    </recommendedName>
</protein>
<dbReference type="PROSITE" id="PS01129">
    <property type="entry name" value="PSI_RLU"/>
    <property type="match status" value="1"/>
</dbReference>
<comment type="similarity">
    <text evidence="2 5">Belongs to the pseudouridine synthase RluA family.</text>
</comment>
<evidence type="ECO:0000256" key="1">
    <source>
        <dbReference type="ARBA" id="ARBA00000073"/>
    </source>
</evidence>
<dbReference type="InterPro" id="IPR020103">
    <property type="entry name" value="PsdUridine_synth_cat_dom_sf"/>
</dbReference>
<dbReference type="EMBL" id="CP017704">
    <property type="protein sequence ID" value="ASS93545.1"/>
    <property type="molecule type" value="Genomic_DNA"/>
</dbReference>
<comment type="catalytic activity">
    <reaction evidence="1 5">
        <text>a uridine in RNA = a pseudouridine in RNA</text>
        <dbReference type="Rhea" id="RHEA:48348"/>
        <dbReference type="Rhea" id="RHEA-COMP:12068"/>
        <dbReference type="Rhea" id="RHEA-COMP:12069"/>
        <dbReference type="ChEBI" id="CHEBI:65314"/>
        <dbReference type="ChEBI" id="CHEBI:65315"/>
    </reaction>
</comment>